<gene>
    <name evidence="1" type="ORF">GHK24_03500</name>
</gene>
<evidence type="ECO:0000313" key="2">
    <source>
        <dbReference type="Proteomes" id="UP000480275"/>
    </source>
</evidence>
<protein>
    <submittedName>
        <fullName evidence="1">Uncharacterized protein</fullName>
    </submittedName>
</protein>
<evidence type="ECO:0000313" key="1">
    <source>
        <dbReference type="EMBL" id="MQY50846.1"/>
    </source>
</evidence>
<comment type="caution">
    <text evidence="1">The sequence shown here is derived from an EMBL/GenBank/DDBJ whole genome shotgun (WGS) entry which is preliminary data.</text>
</comment>
<proteinExistence type="predicted"/>
<sequence length="68" mass="7279">MCSSGQEEFTVKHPGMTLRDYFAGKALQGYLASLAPDFEPGEFASAIARECYALAEAMIEAREEGGAS</sequence>
<accession>A0A6L5JUT0</accession>
<dbReference type="AlphaFoldDB" id="A0A6L5JUT0"/>
<reference evidence="1 2" key="1">
    <citation type="submission" date="2019-10" db="EMBL/GenBank/DDBJ databases">
        <title>Whole-genome sequence of the purple nonsulfur photosynthetic bacterium Rhodocyclus tenuis.</title>
        <authorList>
            <person name="Kyndt J.A."/>
            <person name="Meyer T.E."/>
        </authorList>
    </citation>
    <scope>NUCLEOTIDE SEQUENCE [LARGE SCALE GENOMIC DNA]</scope>
    <source>
        <strain evidence="1 2">DSM 110</strain>
    </source>
</reference>
<dbReference type="Proteomes" id="UP000480275">
    <property type="component" value="Unassembled WGS sequence"/>
</dbReference>
<name>A0A6L5JUT0_RHOTE</name>
<organism evidence="1 2">
    <name type="scientific">Rhodocyclus tenuis</name>
    <name type="common">Rhodospirillum tenue</name>
    <dbReference type="NCBI Taxonomy" id="1066"/>
    <lineage>
        <taxon>Bacteria</taxon>
        <taxon>Pseudomonadati</taxon>
        <taxon>Pseudomonadota</taxon>
        <taxon>Betaproteobacteria</taxon>
        <taxon>Rhodocyclales</taxon>
        <taxon>Rhodocyclaceae</taxon>
        <taxon>Rhodocyclus</taxon>
    </lineage>
</organism>
<dbReference type="EMBL" id="WIXJ01000002">
    <property type="protein sequence ID" value="MQY50846.1"/>
    <property type="molecule type" value="Genomic_DNA"/>
</dbReference>